<evidence type="ECO:0000313" key="4">
    <source>
        <dbReference type="EMBL" id="PQJ78732.1"/>
    </source>
</evidence>
<dbReference type="RefSeq" id="WP_105015327.1">
    <property type="nucleotide sequence ID" value="NZ_MSCN01000001.1"/>
</dbReference>
<name>A0A2S7WN36_9FLAO</name>
<feature type="domain" description="Secretion system C-terminal sorting" evidence="3">
    <location>
        <begin position="657"/>
        <end position="712"/>
    </location>
</feature>
<protein>
    <recommendedName>
        <fullName evidence="3">Secretion system C-terminal sorting domain-containing protein</fullName>
    </recommendedName>
</protein>
<dbReference type="OrthoDB" id="975384at2"/>
<feature type="signal peptide" evidence="2">
    <location>
        <begin position="1"/>
        <end position="20"/>
    </location>
</feature>
<dbReference type="Pfam" id="PF18962">
    <property type="entry name" value="Por_Secre_tail"/>
    <property type="match status" value="1"/>
</dbReference>
<dbReference type="NCBIfam" id="TIGR04183">
    <property type="entry name" value="Por_Secre_tail"/>
    <property type="match status" value="1"/>
</dbReference>
<keyword evidence="5" id="KW-1185">Reference proteome</keyword>
<feature type="chain" id="PRO_5015416587" description="Secretion system C-terminal sorting domain-containing protein" evidence="2">
    <location>
        <begin position="21"/>
        <end position="714"/>
    </location>
</feature>
<proteinExistence type="predicted"/>
<accession>A0A2S7WN36</accession>
<organism evidence="4 5">
    <name type="scientific">Polaribacter porphyrae</name>
    <dbReference type="NCBI Taxonomy" id="1137780"/>
    <lineage>
        <taxon>Bacteria</taxon>
        <taxon>Pseudomonadati</taxon>
        <taxon>Bacteroidota</taxon>
        <taxon>Flavobacteriia</taxon>
        <taxon>Flavobacteriales</taxon>
        <taxon>Flavobacteriaceae</taxon>
    </lineage>
</organism>
<keyword evidence="1 2" id="KW-0732">Signal</keyword>
<evidence type="ECO:0000313" key="5">
    <source>
        <dbReference type="Proteomes" id="UP000238882"/>
    </source>
</evidence>
<evidence type="ECO:0000256" key="1">
    <source>
        <dbReference type="ARBA" id="ARBA00022729"/>
    </source>
</evidence>
<sequence>MKKNYFLTILSLLFCFAIQAQVNYPGNGNSGFGDVFGSTGSLDINDDGTTITFTLNRGAGTFNDAIVIYIDSKTGGFGNTSTFDDTGDDLRKAISGFDGTNRAQVDFPAGFTADYAIAINVNGIQFGGLWELEATGSHTFIQSVNVSPNNNTSSATYTFDADFSEIGTTALNNFKFVATYLNQGNAFRSDEAIGDGIAGGNPGNPSAITFTGDRSYPNTWTGTTDTDWATATNWTEGVPTSTHNVYIPMVTNQPTAAGAVTINKGILESGASLITNSTFAGTMTYRTNVNDMNWHLLSSPVEGEGYNTAWVDDNLIDNTTDSGTNVGIATYINTTDSDGDWTYVTDGASGTFNTAQGYSIKRDAIGSDIAFAGTIKVDGASPTITANDIGGANENRWTLIGNPFPSYINVSDLLGLAANATALEDSREAIYVWDNNKAGGAGYSAITTGFIHPGQGFFVNSNVASTSLAINQDMLEHQSGITFYKNNTTSINLTLSQDKKISSTEINYLADKTTGLDPRFDIGTFNGVASSFSIYTHLISDDKGVNFMKQALPIDFENQIIPIGIKADSGLEITFTAEALNLPSGIKVFLEDRETNTFTRLDEANSEYKVTLNNALDGIGRFYMHAKSSALSTSTTNLDNVSFYTTNKSTLRVTGLSQGRSNIKLFTILGKQVLNTNFNSNGVHDVALPQLSTGVYIVQLESEKGKLNKKIVLE</sequence>
<dbReference type="EMBL" id="MSCN01000001">
    <property type="protein sequence ID" value="PQJ78732.1"/>
    <property type="molecule type" value="Genomic_DNA"/>
</dbReference>
<comment type="caution">
    <text evidence="4">The sequence shown here is derived from an EMBL/GenBank/DDBJ whole genome shotgun (WGS) entry which is preliminary data.</text>
</comment>
<dbReference type="AlphaFoldDB" id="A0A2S7WN36"/>
<dbReference type="InterPro" id="IPR026444">
    <property type="entry name" value="Secre_tail"/>
</dbReference>
<evidence type="ECO:0000256" key="2">
    <source>
        <dbReference type="SAM" id="SignalP"/>
    </source>
</evidence>
<reference evidence="4 5" key="1">
    <citation type="submission" date="2016-12" db="EMBL/GenBank/DDBJ databases">
        <title>Trade-off between light-utilization and light-protection in marine flavobacteria.</title>
        <authorList>
            <person name="Kumagai Y."/>
            <person name="Yoshizawa S."/>
            <person name="Kogure K."/>
            <person name="Iwasaki W."/>
        </authorList>
    </citation>
    <scope>NUCLEOTIDE SEQUENCE [LARGE SCALE GENOMIC DNA]</scope>
    <source>
        <strain evidence="4 5">NBRC 108759</strain>
    </source>
</reference>
<dbReference type="Proteomes" id="UP000238882">
    <property type="component" value="Unassembled WGS sequence"/>
</dbReference>
<gene>
    <name evidence="4" type="ORF">BTO18_05830</name>
</gene>
<evidence type="ECO:0000259" key="3">
    <source>
        <dbReference type="Pfam" id="PF18962"/>
    </source>
</evidence>